<dbReference type="GO" id="GO:0016757">
    <property type="term" value="F:glycosyltransferase activity"/>
    <property type="evidence" value="ECO:0007669"/>
    <property type="project" value="UniProtKB-KW"/>
</dbReference>
<dbReference type="InterPro" id="IPR028098">
    <property type="entry name" value="Glyco_trans_4-like_N"/>
</dbReference>
<dbReference type="CDD" id="cd03801">
    <property type="entry name" value="GT4_PimA-like"/>
    <property type="match status" value="1"/>
</dbReference>
<dbReference type="Pfam" id="PF13692">
    <property type="entry name" value="Glyco_trans_1_4"/>
    <property type="match status" value="1"/>
</dbReference>
<evidence type="ECO:0000256" key="2">
    <source>
        <dbReference type="ARBA" id="ARBA00022676"/>
    </source>
</evidence>
<dbReference type="AlphaFoldDB" id="A0A7D5JD54"/>
<evidence type="ECO:0000313" key="6">
    <source>
        <dbReference type="Proteomes" id="UP000509638"/>
    </source>
</evidence>
<sequence length="378" mass="39906">MRVAYLCADPGVPVFGTKGASVHIQEVVRAFRARGDEVTVYTTRRGDHVPDDLAQLRVIERRVARGDTAARERDIARAARELADAAAADGCDLVYERFSLFSDGGARIAAETGSPLVLEVNAPLIEEQRLHRELVDEVGVRALAEQSLRAAAVVTCVSEPVAAWARGLGAVDPVVEPNGVNTARIRPTTARRYAGETPTVGFVGTLKHWHGVDVLLDAAAELARRGCGIRLTVIGDGPAGAELREQATRLGLEARFVGAVAPSEVPAMLGGIDIGVAPYREADDYFSPLKVCEYLAAGIPVVASRVGQLPQLVAHGETGALVRPGDPVALADALEALAADPETRVRWSVAARRRAVAAHDWSGVLARTLAALPAEVGA</sequence>
<accession>A0A7D5JD54</accession>
<dbReference type="RefSeq" id="WP_178011515.1">
    <property type="nucleotide sequence ID" value="NZ_CP058316.1"/>
</dbReference>
<protein>
    <recommendedName>
        <fullName evidence="1">D-inositol 3-phosphate glycosyltransferase</fullName>
    </recommendedName>
</protein>
<reference evidence="5 6" key="1">
    <citation type="submission" date="2020-06" db="EMBL/GenBank/DDBJ databases">
        <authorList>
            <person name="Jo H."/>
        </authorList>
    </citation>
    <scope>NUCLEOTIDE SEQUENCE [LARGE SCALE GENOMIC DNA]</scope>
    <source>
        <strain evidence="5 6">I46</strain>
    </source>
</reference>
<dbReference type="Proteomes" id="UP000509638">
    <property type="component" value="Chromosome"/>
</dbReference>
<gene>
    <name evidence="5" type="ORF">HW566_06875</name>
</gene>
<dbReference type="GO" id="GO:1901137">
    <property type="term" value="P:carbohydrate derivative biosynthetic process"/>
    <property type="evidence" value="ECO:0007669"/>
    <property type="project" value="UniProtKB-ARBA"/>
</dbReference>
<evidence type="ECO:0000259" key="4">
    <source>
        <dbReference type="Pfam" id="PF13439"/>
    </source>
</evidence>
<dbReference type="PANTHER" id="PTHR45947:SF3">
    <property type="entry name" value="SULFOQUINOVOSYL TRANSFERASE SQD2"/>
    <property type="match status" value="1"/>
</dbReference>
<organism evidence="5 6">
    <name type="scientific">Microbacterium oleivorans</name>
    <dbReference type="NCBI Taxonomy" id="273677"/>
    <lineage>
        <taxon>Bacteria</taxon>
        <taxon>Bacillati</taxon>
        <taxon>Actinomycetota</taxon>
        <taxon>Actinomycetes</taxon>
        <taxon>Micrococcales</taxon>
        <taxon>Microbacteriaceae</taxon>
        <taxon>Microbacterium</taxon>
    </lineage>
</organism>
<dbReference type="InterPro" id="IPR050194">
    <property type="entry name" value="Glycosyltransferase_grp1"/>
</dbReference>
<dbReference type="PANTHER" id="PTHR45947">
    <property type="entry name" value="SULFOQUINOVOSYL TRANSFERASE SQD2"/>
    <property type="match status" value="1"/>
</dbReference>
<evidence type="ECO:0000256" key="3">
    <source>
        <dbReference type="ARBA" id="ARBA00022679"/>
    </source>
</evidence>
<proteinExistence type="predicted"/>
<dbReference type="Gene3D" id="3.40.50.2000">
    <property type="entry name" value="Glycogen Phosphorylase B"/>
    <property type="match status" value="2"/>
</dbReference>
<evidence type="ECO:0000256" key="1">
    <source>
        <dbReference type="ARBA" id="ARBA00021292"/>
    </source>
</evidence>
<keyword evidence="3 5" id="KW-0808">Transferase</keyword>
<name>A0A7D5JD54_9MICO</name>
<dbReference type="Pfam" id="PF13439">
    <property type="entry name" value="Glyco_transf_4"/>
    <property type="match status" value="1"/>
</dbReference>
<feature type="domain" description="Glycosyltransferase subfamily 4-like N-terminal" evidence="4">
    <location>
        <begin position="19"/>
        <end position="184"/>
    </location>
</feature>
<dbReference type="EMBL" id="CP058316">
    <property type="protein sequence ID" value="QLD11520.1"/>
    <property type="molecule type" value="Genomic_DNA"/>
</dbReference>
<keyword evidence="2" id="KW-0328">Glycosyltransferase</keyword>
<evidence type="ECO:0000313" key="5">
    <source>
        <dbReference type="EMBL" id="QLD11520.1"/>
    </source>
</evidence>
<dbReference type="SUPFAM" id="SSF53756">
    <property type="entry name" value="UDP-Glycosyltransferase/glycogen phosphorylase"/>
    <property type="match status" value="1"/>
</dbReference>